<evidence type="ECO:0000313" key="4">
    <source>
        <dbReference type="Proteomes" id="UP000466966"/>
    </source>
</evidence>
<dbReference type="AlphaFoldDB" id="A0A844Z2S6"/>
<dbReference type="InterPro" id="IPR002413">
    <property type="entry name" value="V5_allergen-like"/>
</dbReference>
<accession>A0A844Z2S6</accession>
<feature type="chain" id="PRO_5033041895" evidence="1">
    <location>
        <begin position="21"/>
        <end position="171"/>
    </location>
</feature>
<name>A0A844Z2S6_9SPHN</name>
<keyword evidence="1" id="KW-0732">Signal</keyword>
<feature type="signal peptide" evidence="1">
    <location>
        <begin position="1"/>
        <end position="20"/>
    </location>
</feature>
<sequence>MPLVRLLVLVVALAAVPAAAQRWREEHTRTFSERLLDAHNAERTRLGLPLLRWSDRLAGQAQAWADHQAYHGLYEHAEERHGAGENLWMGWTGTATPEQMIQAFIDERAYFRPGRFPDVSTTGDWHHVGHYTQLIWPDTEELGCAMAQGRGSEYLVCRYYPAGNVMTKRVP</sequence>
<evidence type="ECO:0000313" key="3">
    <source>
        <dbReference type="EMBL" id="MXO72193.1"/>
    </source>
</evidence>
<dbReference type="SUPFAM" id="SSF55797">
    <property type="entry name" value="PR-1-like"/>
    <property type="match status" value="1"/>
</dbReference>
<evidence type="ECO:0000259" key="2">
    <source>
        <dbReference type="SMART" id="SM00198"/>
    </source>
</evidence>
<dbReference type="SMART" id="SM00198">
    <property type="entry name" value="SCP"/>
    <property type="match status" value="1"/>
</dbReference>
<organism evidence="3 4">
    <name type="scientific">Alteraurantiacibacter buctensis</name>
    <dbReference type="NCBI Taxonomy" id="1503981"/>
    <lineage>
        <taxon>Bacteria</taxon>
        <taxon>Pseudomonadati</taxon>
        <taxon>Pseudomonadota</taxon>
        <taxon>Alphaproteobacteria</taxon>
        <taxon>Sphingomonadales</taxon>
        <taxon>Erythrobacteraceae</taxon>
        <taxon>Alteraurantiacibacter</taxon>
    </lineage>
</organism>
<reference evidence="3 4" key="1">
    <citation type="submission" date="2019-12" db="EMBL/GenBank/DDBJ databases">
        <title>Genomic-based taxomic classification of the family Erythrobacteraceae.</title>
        <authorList>
            <person name="Xu L."/>
        </authorList>
    </citation>
    <scope>NUCLEOTIDE SEQUENCE [LARGE SCALE GENOMIC DNA]</scope>
    <source>
        <strain evidence="3 4">M0322</strain>
    </source>
</reference>
<proteinExistence type="predicted"/>
<dbReference type="GO" id="GO:0005576">
    <property type="term" value="C:extracellular region"/>
    <property type="evidence" value="ECO:0007669"/>
    <property type="project" value="InterPro"/>
</dbReference>
<evidence type="ECO:0000256" key="1">
    <source>
        <dbReference type="SAM" id="SignalP"/>
    </source>
</evidence>
<protein>
    <submittedName>
        <fullName evidence="3">SCP-like extracellular</fullName>
    </submittedName>
</protein>
<dbReference type="PRINTS" id="PR00837">
    <property type="entry name" value="V5TPXLIKE"/>
</dbReference>
<dbReference type="PRINTS" id="PR00838">
    <property type="entry name" value="V5ALLERGEN"/>
</dbReference>
<feature type="domain" description="SCP" evidence="2">
    <location>
        <begin position="30"/>
        <end position="167"/>
    </location>
</feature>
<dbReference type="PANTHER" id="PTHR10334">
    <property type="entry name" value="CYSTEINE-RICH SECRETORY PROTEIN-RELATED"/>
    <property type="match status" value="1"/>
</dbReference>
<dbReference type="Proteomes" id="UP000466966">
    <property type="component" value="Unassembled WGS sequence"/>
</dbReference>
<dbReference type="PROSITE" id="PS01010">
    <property type="entry name" value="CRISP_2"/>
    <property type="match status" value="1"/>
</dbReference>
<dbReference type="RefSeq" id="WP_160772119.1">
    <property type="nucleotide sequence ID" value="NZ_WTYV01000004.1"/>
</dbReference>
<comment type="caution">
    <text evidence="3">The sequence shown here is derived from an EMBL/GenBank/DDBJ whole genome shotgun (WGS) entry which is preliminary data.</text>
</comment>
<dbReference type="Gene3D" id="3.40.33.10">
    <property type="entry name" value="CAP"/>
    <property type="match status" value="1"/>
</dbReference>
<keyword evidence="4" id="KW-1185">Reference proteome</keyword>
<gene>
    <name evidence="3" type="ORF">GRI99_11205</name>
</gene>
<dbReference type="InterPro" id="IPR001283">
    <property type="entry name" value="CRISP-related"/>
</dbReference>
<dbReference type="PROSITE" id="PS01009">
    <property type="entry name" value="CRISP_1"/>
    <property type="match status" value="1"/>
</dbReference>
<dbReference type="InterPro" id="IPR035940">
    <property type="entry name" value="CAP_sf"/>
</dbReference>
<dbReference type="OrthoDB" id="9794228at2"/>
<dbReference type="InterPro" id="IPR014044">
    <property type="entry name" value="CAP_dom"/>
</dbReference>
<dbReference type="Pfam" id="PF00188">
    <property type="entry name" value="CAP"/>
    <property type="match status" value="1"/>
</dbReference>
<dbReference type="EMBL" id="WTYV01000004">
    <property type="protein sequence ID" value="MXO72193.1"/>
    <property type="molecule type" value="Genomic_DNA"/>
</dbReference>
<dbReference type="InterPro" id="IPR018244">
    <property type="entry name" value="Allrgn_V5/Tpx1_CS"/>
</dbReference>